<proteinExistence type="predicted"/>
<evidence type="ECO:0000313" key="1">
    <source>
        <dbReference type="EMBL" id="KAF4142352.1"/>
    </source>
</evidence>
<protein>
    <submittedName>
        <fullName evidence="1">Uncharacterized protein</fullName>
    </submittedName>
</protein>
<evidence type="ECO:0000313" key="2">
    <source>
        <dbReference type="Proteomes" id="UP000704712"/>
    </source>
</evidence>
<gene>
    <name evidence="1" type="ORF">GN958_ATG08528</name>
</gene>
<name>A0A8S9UST7_PHYIN</name>
<dbReference type="Proteomes" id="UP000704712">
    <property type="component" value="Unassembled WGS sequence"/>
</dbReference>
<organism evidence="1 2">
    <name type="scientific">Phytophthora infestans</name>
    <name type="common">Potato late blight agent</name>
    <name type="synonym">Botrytis infestans</name>
    <dbReference type="NCBI Taxonomy" id="4787"/>
    <lineage>
        <taxon>Eukaryota</taxon>
        <taxon>Sar</taxon>
        <taxon>Stramenopiles</taxon>
        <taxon>Oomycota</taxon>
        <taxon>Peronosporomycetes</taxon>
        <taxon>Peronosporales</taxon>
        <taxon>Peronosporaceae</taxon>
        <taxon>Phytophthora</taxon>
    </lineage>
</organism>
<reference evidence="1" key="1">
    <citation type="submission" date="2020-03" db="EMBL/GenBank/DDBJ databases">
        <title>Hybrid Assembly of Korean Phytophthora infestans isolates.</title>
        <authorList>
            <person name="Prokchorchik M."/>
            <person name="Lee Y."/>
            <person name="Seo J."/>
            <person name="Cho J.-H."/>
            <person name="Park Y.-E."/>
            <person name="Jang D.-C."/>
            <person name="Im J.-S."/>
            <person name="Choi J.-G."/>
            <person name="Park H.-J."/>
            <person name="Lee G.-B."/>
            <person name="Lee Y.-G."/>
            <person name="Hong S.-Y."/>
            <person name="Cho K."/>
            <person name="Sohn K.H."/>
        </authorList>
    </citation>
    <scope>NUCLEOTIDE SEQUENCE</scope>
    <source>
        <strain evidence="1">KR_2_A2</strain>
    </source>
</reference>
<dbReference type="EMBL" id="JAACNO010001196">
    <property type="protein sequence ID" value="KAF4142352.1"/>
    <property type="molecule type" value="Genomic_DNA"/>
</dbReference>
<dbReference type="AlphaFoldDB" id="A0A8S9UST7"/>
<comment type="caution">
    <text evidence="1">The sequence shown here is derived from an EMBL/GenBank/DDBJ whole genome shotgun (WGS) entry which is preliminary data.</text>
</comment>
<accession>A0A8S9UST7</accession>
<sequence length="95" mass="9786">MVGGVCPAQAAMVVAGGWVGGDRAAREGVPHLVARSLSGELCCDRDIPVGHAQRGELVSNLEPIDQVNAAAGLTKYTTTACMGFDVNSPPSPWHS</sequence>